<dbReference type="EMBL" id="JABDTM020027600">
    <property type="protein sequence ID" value="KAH0810279.1"/>
    <property type="molecule type" value="Genomic_DNA"/>
</dbReference>
<accession>A0A8J6L3F5</accession>
<dbReference type="Proteomes" id="UP000719412">
    <property type="component" value="Unassembled WGS sequence"/>
</dbReference>
<evidence type="ECO:0000313" key="1">
    <source>
        <dbReference type="EMBL" id="KAH0810279.1"/>
    </source>
</evidence>
<protein>
    <submittedName>
        <fullName evidence="1">Uncharacterized protein</fullName>
    </submittedName>
</protein>
<proteinExistence type="predicted"/>
<dbReference type="AlphaFoldDB" id="A0A8J6L3F5"/>
<comment type="caution">
    <text evidence="1">The sequence shown here is derived from an EMBL/GenBank/DDBJ whole genome shotgun (WGS) entry which is preliminary data.</text>
</comment>
<reference evidence="1" key="2">
    <citation type="submission" date="2021-08" db="EMBL/GenBank/DDBJ databases">
        <authorList>
            <person name="Eriksson T."/>
        </authorList>
    </citation>
    <scope>NUCLEOTIDE SEQUENCE</scope>
    <source>
        <strain evidence="1">Stoneville</strain>
        <tissue evidence="1">Whole head</tissue>
    </source>
</reference>
<sequence length="512" mass="56560">MTPLLSIRFFENLPLGNRKSAPRHLHSDSLDSPSSLALVGPLTFAHLFLAAQSLTSTASFTLRHRSDERPKTKDQNGHWLPRFIPSPLSNGTFFGDRTASEGAGAWVVVVEKFFGSEVTCGVVRYGATERYALQSPPSELLGISTEVLRVVVGLISLLLERGSRRRCGTPQVECPKPQEKLLRNRTAHWHNGVYLLGSSLLGNCCLQGDYGVGLHCGHRSVFLGLIFRDETLMTMPAFRKKSILVASCASGIVMKVVSISVPCSLTGNVAIFTFFREVIQLCAGEACSRSAVNIHGIFGFQLLVDWFNIYQTELHIRGSGYGLIITLLGSFSELPLGGRIRACKSGRSVCILFHLEDHLVDPMRGRSRSELIVNCFPRQPEEGDVSNRFMTSGTYLQTWRHAFDEMVYVSLKYLVPSVSNSSSLGTTSSYYYLTQPYATHVQLVIDLGNEKATTALLHHDLDAILVGDTSLHVGVADLKILGFELLFCSDRNHADGAPVFRTWKPMKIEIVH</sequence>
<reference evidence="1" key="1">
    <citation type="journal article" date="2020" name="J Insects Food Feed">
        <title>The yellow mealworm (Tenebrio molitor) genome: a resource for the emerging insects as food and feed industry.</title>
        <authorList>
            <person name="Eriksson T."/>
            <person name="Andere A."/>
            <person name="Kelstrup H."/>
            <person name="Emery V."/>
            <person name="Picard C."/>
        </authorList>
    </citation>
    <scope>NUCLEOTIDE SEQUENCE</scope>
    <source>
        <strain evidence="1">Stoneville</strain>
        <tissue evidence="1">Whole head</tissue>
    </source>
</reference>
<gene>
    <name evidence="1" type="ORF">GEV33_012513</name>
</gene>
<organism evidence="1 2">
    <name type="scientific">Tenebrio molitor</name>
    <name type="common">Yellow mealworm beetle</name>
    <dbReference type="NCBI Taxonomy" id="7067"/>
    <lineage>
        <taxon>Eukaryota</taxon>
        <taxon>Metazoa</taxon>
        <taxon>Ecdysozoa</taxon>
        <taxon>Arthropoda</taxon>
        <taxon>Hexapoda</taxon>
        <taxon>Insecta</taxon>
        <taxon>Pterygota</taxon>
        <taxon>Neoptera</taxon>
        <taxon>Endopterygota</taxon>
        <taxon>Coleoptera</taxon>
        <taxon>Polyphaga</taxon>
        <taxon>Cucujiformia</taxon>
        <taxon>Tenebrionidae</taxon>
        <taxon>Tenebrio</taxon>
    </lineage>
</organism>
<keyword evidence="2" id="KW-1185">Reference proteome</keyword>
<evidence type="ECO:0000313" key="2">
    <source>
        <dbReference type="Proteomes" id="UP000719412"/>
    </source>
</evidence>
<name>A0A8J6L3F5_TENMO</name>